<protein>
    <submittedName>
        <fullName evidence="1">Uncharacterized protein</fullName>
    </submittedName>
</protein>
<proteinExistence type="predicted"/>
<reference evidence="1" key="1">
    <citation type="submission" date="2013-11" db="EMBL/GenBank/DDBJ databases">
        <title>The Genome Sequence of Phytophthora parasitica CJ05E6.</title>
        <authorList>
            <consortium name="The Broad Institute Genomics Platform"/>
            <person name="Russ C."/>
            <person name="Tyler B."/>
            <person name="Panabieres F."/>
            <person name="Shan W."/>
            <person name="Tripathy S."/>
            <person name="Grunwald N."/>
            <person name="Machado M."/>
            <person name="Johnson C.S."/>
            <person name="Arredondo F."/>
            <person name="Hong C."/>
            <person name="Coffey M."/>
            <person name="Young S.K."/>
            <person name="Zeng Q."/>
            <person name="Gargeya S."/>
            <person name="Fitzgerald M."/>
            <person name="Abouelleil A."/>
            <person name="Alvarado L."/>
            <person name="Chapman S.B."/>
            <person name="Gainer-Dewar J."/>
            <person name="Goldberg J."/>
            <person name="Griggs A."/>
            <person name="Gujja S."/>
            <person name="Hansen M."/>
            <person name="Howarth C."/>
            <person name="Imamovic A."/>
            <person name="Ireland A."/>
            <person name="Larimer J."/>
            <person name="McCowan C."/>
            <person name="Murphy C."/>
            <person name="Pearson M."/>
            <person name="Poon T.W."/>
            <person name="Priest M."/>
            <person name="Roberts A."/>
            <person name="Saif S."/>
            <person name="Shea T."/>
            <person name="Sykes S."/>
            <person name="Wortman J."/>
            <person name="Nusbaum C."/>
            <person name="Birren B."/>
        </authorList>
    </citation>
    <scope>NUCLEOTIDE SEQUENCE [LARGE SCALE GENOMIC DNA]</scope>
    <source>
        <strain evidence="1">CJ05E6</strain>
    </source>
</reference>
<accession>W2I904</accession>
<name>W2I904_PHYNI</name>
<evidence type="ECO:0000313" key="1">
    <source>
        <dbReference type="EMBL" id="ETL29873.1"/>
    </source>
</evidence>
<organism evidence="1">
    <name type="scientific">Phytophthora nicotianae</name>
    <name type="common">Potato buckeye rot agent</name>
    <name type="synonym">Phytophthora parasitica</name>
    <dbReference type="NCBI Taxonomy" id="4792"/>
    <lineage>
        <taxon>Eukaryota</taxon>
        <taxon>Sar</taxon>
        <taxon>Stramenopiles</taxon>
        <taxon>Oomycota</taxon>
        <taxon>Peronosporomycetes</taxon>
        <taxon>Peronosporales</taxon>
        <taxon>Peronosporaceae</taxon>
        <taxon>Phytophthora</taxon>
    </lineage>
</organism>
<dbReference type="EMBL" id="KI675398">
    <property type="protein sequence ID" value="ETL29873.1"/>
    <property type="molecule type" value="Genomic_DNA"/>
</dbReference>
<sequence length="85" mass="9283">MGSWSACVNNASNCAARERYASGFDNRLFAALSILSVSSQTKCFQLWNAMLSVRNVFTKFQTVYVYQFKKQPASVVVAACAGTAV</sequence>
<dbReference type="AlphaFoldDB" id="W2I904"/>
<gene>
    <name evidence="1" type="ORF">L916_17045</name>
</gene>
<dbReference type="Proteomes" id="UP000053864">
    <property type="component" value="Unassembled WGS sequence"/>
</dbReference>